<keyword evidence="2" id="KW-1185">Reference proteome</keyword>
<dbReference type="EMBL" id="JAMZEB010000001">
    <property type="protein sequence ID" value="MCP2353768.1"/>
    <property type="molecule type" value="Genomic_DNA"/>
</dbReference>
<name>A0A9X2JYF7_9ACTN</name>
<reference evidence="1" key="1">
    <citation type="submission" date="2022-06" db="EMBL/GenBank/DDBJ databases">
        <title>Sequencing the genomes of 1000 actinobacteria strains.</title>
        <authorList>
            <person name="Klenk H.-P."/>
        </authorList>
    </citation>
    <scope>NUCLEOTIDE SEQUENCE</scope>
    <source>
        <strain evidence="1">DSM 46694</strain>
    </source>
</reference>
<dbReference type="AlphaFoldDB" id="A0A9X2JYF7"/>
<accession>A0A9X2JYF7</accession>
<gene>
    <name evidence="1" type="ORF">HD597_000788</name>
</gene>
<evidence type="ECO:0000313" key="1">
    <source>
        <dbReference type="EMBL" id="MCP2353768.1"/>
    </source>
</evidence>
<evidence type="ECO:0000313" key="2">
    <source>
        <dbReference type="Proteomes" id="UP001139648"/>
    </source>
</evidence>
<comment type="caution">
    <text evidence="1">The sequence shown here is derived from an EMBL/GenBank/DDBJ whole genome shotgun (WGS) entry which is preliminary data.</text>
</comment>
<organism evidence="1 2">
    <name type="scientific">Nonomuraea thailandensis</name>
    <dbReference type="NCBI Taxonomy" id="1188745"/>
    <lineage>
        <taxon>Bacteria</taxon>
        <taxon>Bacillati</taxon>
        <taxon>Actinomycetota</taxon>
        <taxon>Actinomycetes</taxon>
        <taxon>Streptosporangiales</taxon>
        <taxon>Streptosporangiaceae</taxon>
        <taxon>Nonomuraea</taxon>
    </lineage>
</organism>
<protein>
    <submittedName>
        <fullName evidence="1">Uncharacterized protein</fullName>
    </submittedName>
</protein>
<dbReference type="Proteomes" id="UP001139648">
    <property type="component" value="Unassembled WGS sequence"/>
</dbReference>
<sequence length="53" mass="6385">MERKNGWQLAEAAGDAQPHRMQRLLNNARWDPRDVRVDLRDMWSSSWVIRAMY</sequence>
<proteinExistence type="predicted"/>